<comment type="caution">
    <text evidence="4">The sequence shown here is derived from an EMBL/GenBank/DDBJ whole genome shotgun (WGS) entry which is preliminary data.</text>
</comment>
<evidence type="ECO:0000259" key="3">
    <source>
        <dbReference type="SMART" id="SM00822"/>
    </source>
</evidence>
<dbReference type="Pfam" id="PF13561">
    <property type="entry name" value="adh_short_C2"/>
    <property type="match status" value="1"/>
</dbReference>
<dbReference type="EMBL" id="JAAMPU010000108">
    <property type="protein sequence ID" value="NMH29538.1"/>
    <property type="molecule type" value="Genomic_DNA"/>
</dbReference>
<dbReference type="CDD" id="cd05233">
    <property type="entry name" value="SDR_c"/>
    <property type="match status" value="1"/>
</dbReference>
<proteinExistence type="inferred from homology"/>
<organism evidence="4 5">
    <name type="scientific">Flavobacterium silvaticum</name>
    <dbReference type="NCBI Taxonomy" id="1852020"/>
    <lineage>
        <taxon>Bacteria</taxon>
        <taxon>Pseudomonadati</taxon>
        <taxon>Bacteroidota</taxon>
        <taxon>Flavobacteriia</taxon>
        <taxon>Flavobacteriales</taxon>
        <taxon>Flavobacteriaceae</taxon>
        <taxon>Flavobacterium</taxon>
    </lineage>
</organism>
<dbReference type="RefSeq" id="WP_169528625.1">
    <property type="nucleotide sequence ID" value="NZ_JAAMPU010000108.1"/>
</dbReference>
<dbReference type="GO" id="GO:0016491">
    <property type="term" value="F:oxidoreductase activity"/>
    <property type="evidence" value="ECO:0007669"/>
    <property type="project" value="UniProtKB-KW"/>
</dbReference>
<dbReference type="PRINTS" id="PR00081">
    <property type="entry name" value="GDHRDH"/>
</dbReference>
<dbReference type="Gene3D" id="3.40.50.720">
    <property type="entry name" value="NAD(P)-binding Rossmann-like Domain"/>
    <property type="match status" value="1"/>
</dbReference>
<dbReference type="AlphaFoldDB" id="A0A972FPL9"/>
<keyword evidence="2" id="KW-0560">Oxidoreductase</keyword>
<evidence type="ECO:0000313" key="5">
    <source>
        <dbReference type="Proteomes" id="UP000712080"/>
    </source>
</evidence>
<evidence type="ECO:0000313" key="4">
    <source>
        <dbReference type="EMBL" id="NMH29538.1"/>
    </source>
</evidence>
<dbReference type="Proteomes" id="UP000712080">
    <property type="component" value="Unassembled WGS sequence"/>
</dbReference>
<comment type="similarity">
    <text evidence="1">Belongs to the short-chain dehydrogenases/reductases (SDR) family.</text>
</comment>
<dbReference type="SMART" id="SM00822">
    <property type="entry name" value="PKS_KR"/>
    <property type="match status" value="1"/>
</dbReference>
<feature type="domain" description="Ketoreductase" evidence="3">
    <location>
        <begin position="6"/>
        <end position="197"/>
    </location>
</feature>
<dbReference type="PROSITE" id="PS00061">
    <property type="entry name" value="ADH_SHORT"/>
    <property type="match status" value="1"/>
</dbReference>
<protein>
    <submittedName>
        <fullName evidence="4">SDR family oxidoreductase</fullName>
    </submittedName>
</protein>
<dbReference type="InterPro" id="IPR020904">
    <property type="entry name" value="Sc_DH/Rdtase_CS"/>
</dbReference>
<reference evidence="4" key="1">
    <citation type="submission" date="2020-02" db="EMBL/GenBank/DDBJ databases">
        <title>Flavobacterium sp. genome.</title>
        <authorList>
            <person name="Jung H.S."/>
            <person name="Baek J.H."/>
            <person name="Jeon C.O."/>
        </authorList>
    </citation>
    <scope>NUCLEOTIDE SEQUENCE</scope>
    <source>
        <strain evidence="4">SE-s28</strain>
    </source>
</reference>
<gene>
    <name evidence="4" type="ORF">G6047_15975</name>
</gene>
<dbReference type="InterPro" id="IPR036291">
    <property type="entry name" value="NAD(P)-bd_dom_sf"/>
</dbReference>
<dbReference type="InterPro" id="IPR057326">
    <property type="entry name" value="KR_dom"/>
</dbReference>
<sequence length="252" mass="26552">MDFINKNVVITGGSTGIGLATAKAFINAGANVLITGRSSDNLQKAATQIDSPKLKTVVSDTSNLAGITVLENAVAQSGNKVDMLFLNAGIAVFAPIEHATEADFDAQFNTNVKGYFFTLQKMLPHLADRASVVFTSSNAAHLSNINVSVYSATKAAVNTIARIAANELADRKIRVNIVTPGPTDTGVLSKVGMPKEVEIQVTENIIASTAVKRMGQPEEIANMVLFLTSDSAGFITGNEFLVDGGMTNYALK</sequence>
<keyword evidence="5" id="KW-1185">Reference proteome</keyword>
<dbReference type="SUPFAM" id="SSF51735">
    <property type="entry name" value="NAD(P)-binding Rossmann-fold domains"/>
    <property type="match status" value="1"/>
</dbReference>
<dbReference type="InterPro" id="IPR002347">
    <property type="entry name" value="SDR_fam"/>
</dbReference>
<name>A0A972FPL9_9FLAO</name>
<dbReference type="FunFam" id="3.40.50.720:FF:000084">
    <property type="entry name" value="Short-chain dehydrogenase reductase"/>
    <property type="match status" value="1"/>
</dbReference>
<dbReference type="PANTHER" id="PTHR43669:SF3">
    <property type="entry name" value="ALCOHOL DEHYDROGENASE, PUTATIVE (AFU_ORTHOLOGUE AFUA_3G03445)-RELATED"/>
    <property type="match status" value="1"/>
</dbReference>
<evidence type="ECO:0000256" key="1">
    <source>
        <dbReference type="ARBA" id="ARBA00006484"/>
    </source>
</evidence>
<dbReference type="PANTHER" id="PTHR43669">
    <property type="entry name" value="5-KETO-D-GLUCONATE 5-REDUCTASE"/>
    <property type="match status" value="1"/>
</dbReference>
<evidence type="ECO:0000256" key="2">
    <source>
        <dbReference type="ARBA" id="ARBA00023002"/>
    </source>
</evidence>
<accession>A0A972FPL9</accession>